<reference evidence="2" key="1">
    <citation type="submission" date="2022-10" db="EMBL/GenBank/DDBJ databases">
        <title>Tapping the CABI collections for fungal endophytes: first genome assemblies for Collariella, Neodidymelliopsis, Ascochyta clinopodiicola, Didymella pomorum, Didymosphaeria variabile, Neocosmospora piperis and Neocucurbitaria cava.</title>
        <authorList>
            <person name="Hill R."/>
        </authorList>
    </citation>
    <scope>NUCLEOTIDE SEQUENCE</scope>
    <source>
        <strain evidence="2">IMI 356815</strain>
    </source>
</reference>
<dbReference type="Pfam" id="PF26639">
    <property type="entry name" value="Het-6_barrel"/>
    <property type="match status" value="1"/>
</dbReference>
<proteinExistence type="predicted"/>
<gene>
    <name evidence="2" type="ORF">N0V89_011458</name>
</gene>
<comment type="caution">
    <text evidence="2">The sequence shown here is derived from an EMBL/GenBank/DDBJ whole genome shotgun (WGS) entry which is preliminary data.</text>
</comment>
<feature type="domain" description="Heterokaryon incompatibility" evidence="1">
    <location>
        <begin position="87"/>
        <end position="163"/>
    </location>
</feature>
<keyword evidence="3" id="KW-1185">Reference proteome</keyword>
<evidence type="ECO:0000313" key="2">
    <source>
        <dbReference type="EMBL" id="KAJ4345328.1"/>
    </source>
</evidence>
<dbReference type="PANTHER" id="PTHR24148">
    <property type="entry name" value="ANKYRIN REPEAT DOMAIN-CONTAINING PROTEIN 39 HOMOLOG-RELATED"/>
    <property type="match status" value="1"/>
</dbReference>
<sequence length="619" mass="69525">MESSDVADRPEDDKLKKLAEIAADIFRGLSPTPEVTKDRSIDTSQSSGLYTPLQEGQIRLISIIPSVDFEAPLICTLRPVSLTQARYSAISYVWGDSSNPEEASINGHIVLLQHNLASALRHIRATGASEVCSALWADAICINQHDIPEKNQQVGMMDRIIQEVVLSKELIFMSGEQVITARQLRKVHETLKSIEKPPLDFLSQLTERWPNFGWLLLDNLLSLKNLMMRGFTDGHNTINIFSGLLLVTARNRVSNPRDKVYALLGMTGLQDTIRPDYSIPVTSLYISTCDLLLKNKADLSFLAMGRLSTLDHNLAVDSQMPSWLPNFHAVSQCTDKLPSLRQFVGRAYEAATSLSGEPQILASSSGSYLAVDGYVIDTVEAVLTATGHSPIQDIMEHVLFICDSLKESVFPVLQAACRTLTGDFDTMGSSRIRKLDDKAYIALGVTFLRMLEVWYEQYSDNDERTVTMEHRQKFIAYFNSLCPDPSHSENLTEVVREHFLGSASELGHWTSERICRVFYKLPDMYSRSSQAFQMINFVWSTMQARSTIRSSKGHFGNAPLDTKVGDQICIFKGCRFPVILRKQPQYVYVGPCFLLGFMDGEIVDMAERGEVQEERFEIF</sequence>
<dbReference type="InterPro" id="IPR052895">
    <property type="entry name" value="HetReg/Transcr_Mod"/>
</dbReference>
<dbReference type="GeneID" id="80914988"/>
<dbReference type="AlphaFoldDB" id="A0A9W8XBB6"/>
<dbReference type="RefSeq" id="XP_056065492.1">
    <property type="nucleotide sequence ID" value="XM_056220189.1"/>
</dbReference>
<evidence type="ECO:0000259" key="1">
    <source>
        <dbReference type="Pfam" id="PF06985"/>
    </source>
</evidence>
<dbReference type="PANTHER" id="PTHR24148:SF64">
    <property type="entry name" value="HETEROKARYON INCOMPATIBILITY DOMAIN-CONTAINING PROTEIN"/>
    <property type="match status" value="1"/>
</dbReference>
<dbReference type="Proteomes" id="UP001140513">
    <property type="component" value="Unassembled WGS sequence"/>
</dbReference>
<dbReference type="OrthoDB" id="2157530at2759"/>
<dbReference type="Pfam" id="PF06985">
    <property type="entry name" value="HET"/>
    <property type="match status" value="1"/>
</dbReference>
<evidence type="ECO:0000313" key="3">
    <source>
        <dbReference type="Proteomes" id="UP001140513"/>
    </source>
</evidence>
<dbReference type="EMBL" id="JAPEUX010000009">
    <property type="protein sequence ID" value="KAJ4345328.1"/>
    <property type="molecule type" value="Genomic_DNA"/>
</dbReference>
<name>A0A9W8XBB6_9PLEO</name>
<dbReference type="InterPro" id="IPR010730">
    <property type="entry name" value="HET"/>
</dbReference>
<accession>A0A9W8XBB6</accession>
<organism evidence="2 3">
    <name type="scientific">Didymosphaeria variabile</name>
    <dbReference type="NCBI Taxonomy" id="1932322"/>
    <lineage>
        <taxon>Eukaryota</taxon>
        <taxon>Fungi</taxon>
        <taxon>Dikarya</taxon>
        <taxon>Ascomycota</taxon>
        <taxon>Pezizomycotina</taxon>
        <taxon>Dothideomycetes</taxon>
        <taxon>Pleosporomycetidae</taxon>
        <taxon>Pleosporales</taxon>
        <taxon>Massarineae</taxon>
        <taxon>Didymosphaeriaceae</taxon>
        <taxon>Didymosphaeria</taxon>
    </lineage>
</organism>
<protein>
    <recommendedName>
        <fullName evidence="1">Heterokaryon incompatibility domain-containing protein</fullName>
    </recommendedName>
</protein>